<dbReference type="SUPFAM" id="SSF51322">
    <property type="entry name" value="Cyanovirin-N"/>
    <property type="match status" value="1"/>
</dbReference>
<dbReference type="HOGENOM" id="CLU_144945_1_2_1"/>
<feature type="signal peptide" evidence="1">
    <location>
        <begin position="1"/>
        <end position="25"/>
    </location>
</feature>
<evidence type="ECO:0000313" key="4">
    <source>
        <dbReference type="Proteomes" id="UP000030671"/>
    </source>
</evidence>
<sequence>MQLKLSFVSIISLTLFMACFSDVAAKDQTAFSATCDNISLDSGHILTADCEDAAGQTFPTSIDLNDCVLNNGGILQCGVNGNYFHSCNSCTLTQPSTLICNCSPKGVPTSIDLNGCISNIRSEL</sequence>
<reference evidence="3 4" key="1">
    <citation type="journal article" date="2012" name="New Phytol.">
        <title>Insight into trade-off between wood decay and parasitism from the genome of a fungal forest pathogen.</title>
        <authorList>
            <person name="Olson A."/>
            <person name="Aerts A."/>
            <person name="Asiegbu F."/>
            <person name="Belbahri L."/>
            <person name="Bouzid O."/>
            <person name="Broberg A."/>
            <person name="Canback B."/>
            <person name="Coutinho P.M."/>
            <person name="Cullen D."/>
            <person name="Dalman K."/>
            <person name="Deflorio G."/>
            <person name="van Diepen L.T."/>
            <person name="Dunand C."/>
            <person name="Duplessis S."/>
            <person name="Durling M."/>
            <person name="Gonthier P."/>
            <person name="Grimwood J."/>
            <person name="Fossdal C.G."/>
            <person name="Hansson D."/>
            <person name="Henrissat B."/>
            <person name="Hietala A."/>
            <person name="Himmelstrand K."/>
            <person name="Hoffmeister D."/>
            <person name="Hogberg N."/>
            <person name="James T.Y."/>
            <person name="Karlsson M."/>
            <person name="Kohler A."/>
            <person name="Kues U."/>
            <person name="Lee Y.H."/>
            <person name="Lin Y.C."/>
            <person name="Lind M."/>
            <person name="Lindquist E."/>
            <person name="Lombard V."/>
            <person name="Lucas S."/>
            <person name="Lunden K."/>
            <person name="Morin E."/>
            <person name="Murat C."/>
            <person name="Park J."/>
            <person name="Raffaello T."/>
            <person name="Rouze P."/>
            <person name="Salamov A."/>
            <person name="Schmutz J."/>
            <person name="Solheim H."/>
            <person name="Stahlberg J."/>
            <person name="Velez H."/>
            <person name="de Vries R.P."/>
            <person name="Wiebenga A."/>
            <person name="Woodward S."/>
            <person name="Yakovlev I."/>
            <person name="Garbelotto M."/>
            <person name="Martin F."/>
            <person name="Grigoriev I.V."/>
            <person name="Stenlid J."/>
        </authorList>
    </citation>
    <scope>NUCLEOTIDE SEQUENCE [LARGE SCALE GENOMIC DNA]</scope>
    <source>
        <strain evidence="3 4">TC 32-1</strain>
    </source>
</reference>
<feature type="non-terminal residue" evidence="3">
    <location>
        <position position="124"/>
    </location>
</feature>
<dbReference type="AlphaFoldDB" id="W4K847"/>
<keyword evidence="4" id="KW-1185">Reference proteome</keyword>
<dbReference type="InterPro" id="IPR011058">
    <property type="entry name" value="Cyanovirin-N"/>
</dbReference>
<dbReference type="SMART" id="SM01111">
    <property type="entry name" value="CVNH"/>
    <property type="match status" value="1"/>
</dbReference>
<feature type="chain" id="PRO_5004844066" description="Cyanovirin-N domain-containing protein" evidence="1">
    <location>
        <begin position="26"/>
        <end position="124"/>
    </location>
</feature>
<evidence type="ECO:0000256" key="1">
    <source>
        <dbReference type="SAM" id="SignalP"/>
    </source>
</evidence>
<evidence type="ECO:0000259" key="2">
    <source>
        <dbReference type="SMART" id="SM01111"/>
    </source>
</evidence>
<dbReference type="RefSeq" id="XP_009546162.1">
    <property type="nucleotide sequence ID" value="XM_009547867.1"/>
</dbReference>
<dbReference type="InParanoid" id="W4K847"/>
<dbReference type="GeneID" id="20672773"/>
<dbReference type="KEGG" id="hir:HETIRDRAFT_409421"/>
<dbReference type="PROSITE" id="PS51257">
    <property type="entry name" value="PROKAR_LIPOPROTEIN"/>
    <property type="match status" value="1"/>
</dbReference>
<keyword evidence="1" id="KW-0732">Signal</keyword>
<protein>
    <recommendedName>
        <fullName evidence="2">Cyanovirin-N domain-containing protein</fullName>
    </recommendedName>
</protein>
<feature type="domain" description="Cyanovirin-N" evidence="2">
    <location>
        <begin position="30"/>
        <end position="124"/>
    </location>
</feature>
<name>W4K847_HETIT</name>
<proteinExistence type="predicted"/>
<dbReference type="Proteomes" id="UP000030671">
    <property type="component" value="Unassembled WGS sequence"/>
</dbReference>
<dbReference type="Pfam" id="PF08881">
    <property type="entry name" value="CVNH"/>
    <property type="match status" value="1"/>
</dbReference>
<dbReference type="OrthoDB" id="5239998at2759"/>
<organism evidence="3 4">
    <name type="scientific">Heterobasidion irregulare (strain TC 32-1)</name>
    <dbReference type="NCBI Taxonomy" id="747525"/>
    <lineage>
        <taxon>Eukaryota</taxon>
        <taxon>Fungi</taxon>
        <taxon>Dikarya</taxon>
        <taxon>Basidiomycota</taxon>
        <taxon>Agaricomycotina</taxon>
        <taxon>Agaricomycetes</taxon>
        <taxon>Russulales</taxon>
        <taxon>Bondarzewiaceae</taxon>
        <taxon>Heterobasidion</taxon>
        <taxon>Heterobasidion annosum species complex</taxon>
    </lineage>
</organism>
<gene>
    <name evidence="3" type="ORF">HETIRDRAFT_409421</name>
</gene>
<dbReference type="InterPro" id="IPR036673">
    <property type="entry name" value="Cyanovirin-N_sf"/>
</dbReference>
<dbReference type="EMBL" id="KI925458">
    <property type="protein sequence ID" value="ETW81525.1"/>
    <property type="molecule type" value="Genomic_DNA"/>
</dbReference>
<dbReference type="Gene3D" id="2.30.60.10">
    <property type="entry name" value="Cyanovirin-N"/>
    <property type="match status" value="1"/>
</dbReference>
<evidence type="ECO:0000313" key="3">
    <source>
        <dbReference type="EMBL" id="ETW81525.1"/>
    </source>
</evidence>
<accession>W4K847</accession>
<dbReference type="STRING" id="747525.W4K847"/>